<dbReference type="Pfam" id="PF00656">
    <property type="entry name" value="Peptidase_C14"/>
    <property type="match status" value="1"/>
</dbReference>
<feature type="domain" description="Peptidase C14 caspase" evidence="3">
    <location>
        <begin position="82"/>
        <end position="146"/>
    </location>
</feature>
<evidence type="ECO:0000313" key="5">
    <source>
        <dbReference type="Proteomes" id="UP000607653"/>
    </source>
</evidence>
<dbReference type="InterPro" id="IPR011600">
    <property type="entry name" value="Pept_C14_caspase"/>
</dbReference>
<dbReference type="Gene3D" id="3.40.50.12660">
    <property type="match status" value="1"/>
</dbReference>
<gene>
    <name evidence="4" type="ORF">HUJ06_012629</name>
</gene>
<evidence type="ECO:0000256" key="2">
    <source>
        <dbReference type="SAM" id="MobiDB-lite"/>
    </source>
</evidence>
<sequence length="165" mass="17696">MTCQREQASPSSQTPTTTVASLTRRKSKSGFLLPTVHGQPITPRPIPLDSILQHLISLTGIDSLDIGTHLCQVFGGDANIKFRGCQANESSADMNPTNDGDKAYGAFSNAVQMVLKEHETRLSNRELVTMARAVLREQGFKQQPLPEVDPSAGDAYLLSAGGNGC</sequence>
<feature type="region of interest" description="Disordered" evidence="2">
    <location>
        <begin position="1"/>
        <end position="23"/>
    </location>
</feature>
<evidence type="ECO:0000313" key="4">
    <source>
        <dbReference type="EMBL" id="DAD33778.1"/>
    </source>
</evidence>
<dbReference type="Proteomes" id="UP000607653">
    <property type="component" value="Unassembled WGS sequence"/>
</dbReference>
<dbReference type="GO" id="GO:0006508">
    <property type="term" value="P:proteolysis"/>
    <property type="evidence" value="ECO:0007669"/>
    <property type="project" value="InterPro"/>
</dbReference>
<comment type="caution">
    <text evidence="4">The sequence shown here is derived from an EMBL/GenBank/DDBJ whole genome shotgun (WGS) entry which is preliminary data.</text>
</comment>
<dbReference type="AlphaFoldDB" id="A0A822YX34"/>
<feature type="compositionally biased region" description="Low complexity" evidence="2">
    <location>
        <begin position="7"/>
        <end position="21"/>
    </location>
</feature>
<dbReference type="InterPro" id="IPR050452">
    <property type="entry name" value="Metacaspase"/>
</dbReference>
<keyword evidence="5" id="KW-1185">Reference proteome</keyword>
<name>A0A822YX34_NELNU</name>
<organism evidence="4 5">
    <name type="scientific">Nelumbo nucifera</name>
    <name type="common">Sacred lotus</name>
    <dbReference type="NCBI Taxonomy" id="4432"/>
    <lineage>
        <taxon>Eukaryota</taxon>
        <taxon>Viridiplantae</taxon>
        <taxon>Streptophyta</taxon>
        <taxon>Embryophyta</taxon>
        <taxon>Tracheophyta</taxon>
        <taxon>Spermatophyta</taxon>
        <taxon>Magnoliopsida</taxon>
        <taxon>Proteales</taxon>
        <taxon>Nelumbonaceae</taxon>
        <taxon>Nelumbo</taxon>
    </lineage>
</organism>
<evidence type="ECO:0000259" key="3">
    <source>
        <dbReference type="Pfam" id="PF00656"/>
    </source>
</evidence>
<reference evidence="4 5" key="1">
    <citation type="journal article" date="2020" name="Mol. Biol. Evol.">
        <title>Distinct Expression and Methylation Patterns for Genes with Different Fates following a Single Whole-Genome Duplication in Flowering Plants.</title>
        <authorList>
            <person name="Shi T."/>
            <person name="Rahmani R.S."/>
            <person name="Gugger P.F."/>
            <person name="Wang M."/>
            <person name="Li H."/>
            <person name="Zhang Y."/>
            <person name="Li Z."/>
            <person name="Wang Q."/>
            <person name="Van de Peer Y."/>
            <person name="Marchal K."/>
            <person name="Chen J."/>
        </authorList>
    </citation>
    <scope>NUCLEOTIDE SEQUENCE [LARGE SCALE GENOMIC DNA]</scope>
    <source>
        <tissue evidence="4">Leaf</tissue>
    </source>
</reference>
<comment type="similarity">
    <text evidence="1">Belongs to the peptidase C14B family.</text>
</comment>
<dbReference type="EMBL" id="DUZY01000003">
    <property type="protein sequence ID" value="DAD33778.1"/>
    <property type="molecule type" value="Genomic_DNA"/>
</dbReference>
<evidence type="ECO:0000256" key="1">
    <source>
        <dbReference type="ARBA" id="ARBA00009005"/>
    </source>
</evidence>
<proteinExistence type="inferred from homology"/>
<dbReference type="PANTHER" id="PTHR48104">
    <property type="entry name" value="METACASPASE-4"/>
    <property type="match status" value="1"/>
</dbReference>
<accession>A0A822YX34</accession>
<dbReference type="PANTHER" id="PTHR48104:SF7">
    <property type="entry name" value="METACASPASE-9"/>
    <property type="match status" value="1"/>
</dbReference>
<dbReference type="GO" id="GO:0004197">
    <property type="term" value="F:cysteine-type endopeptidase activity"/>
    <property type="evidence" value="ECO:0007669"/>
    <property type="project" value="InterPro"/>
</dbReference>
<protein>
    <recommendedName>
        <fullName evidence="3">Peptidase C14 caspase domain-containing protein</fullName>
    </recommendedName>
</protein>